<feature type="compositionally biased region" description="Pro residues" evidence="1">
    <location>
        <begin position="37"/>
        <end position="47"/>
    </location>
</feature>
<evidence type="ECO:0000256" key="1">
    <source>
        <dbReference type="SAM" id="MobiDB-lite"/>
    </source>
</evidence>
<feature type="transmembrane region" description="Helical" evidence="2">
    <location>
        <begin position="57"/>
        <end position="77"/>
    </location>
</feature>
<dbReference type="HOGENOM" id="CLU_1230283_0_0_1"/>
<organism evidence="3 4">
    <name type="scientific">Scleroderma citrinum Foug A</name>
    <dbReference type="NCBI Taxonomy" id="1036808"/>
    <lineage>
        <taxon>Eukaryota</taxon>
        <taxon>Fungi</taxon>
        <taxon>Dikarya</taxon>
        <taxon>Basidiomycota</taxon>
        <taxon>Agaricomycotina</taxon>
        <taxon>Agaricomycetes</taxon>
        <taxon>Agaricomycetidae</taxon>
        <taxon>Boletales</taxon>
        <taxon>Sclerodermatineae</taxon>
        <taxon>Sclerodermataceae</taxon>
        <taxon>Scleroderma</taxon>
    </lineage>
</organism>
<reference evidence="3 4" key="1">
    <citation type="submission" date="2014-04" db="EMBL/GenBank/DDBJ databases">
        <authorList>
            <consortium name="DOE Joint Genome Institute"/>
            <person name="Kuo A."/>
            <person name="Kohler A."/>
            <person name="Nagy L.G."/>
            <person name="Floudas D."/>
            <person name="Copeland A."/>
            <person name="Barry K.W."/>
            <person name="Cichocki N."/>
            <person name="Veneault-Fourrey C."/>
            <person name="LaButti K."/>
            <person name="Lindquist E.A."/>
            <person name="Lipzen A."/>
            <person name="Lundell T."/>
            <person name="Morin E."/>
            <person name="Murat C."/>
            <person name="Sun H."/>
            <person name="Tunlid A."/>
            <person name="Henrissat B."/>
            <person name="Grigoriev I.V."/>
            <person name="Hibbett D.S."/>
            <person name="Martin F."/>
            <person name="Nordberg H.P."/>
            <person name="Cantor M.N."/>
            <person name="Hua S.X."/>
        </authorList>
    </citation>
    <scope>NUCLEOTIDE SEQUENCE [LARGE SCALE GENOMIC DNA]</scope>
    <source>
        <strain evidence="3 4">Foug A</strain>
    </source>
</reference>
<feature type="region of interest" description="Disordered" evidence="1">
    <location>
        <begin position="141"/>
        <end position="197"/>
    </location>
</feature>
<keyword evidence="2" id="KW-0812">Transmembrane</keyword>
<dbReference type="AlphaFoldDB" id="A0A0C3E1S1"/>
<keyword evidence="2" id="KW-0472">Membrane</keyword>
<accession>A0A0C3E1S1</accession>
<gene>
    <name evidence="3" type="ORF">SCLCIDRAFT_1215369</name>
</gene>
<proteinExistence type="predicted"/>
<evidence type="ECO:0000256" key="2">
    <source>
        <dbReference type="SAM" id="Phobius"/>
    </source>
</evidence>
<keyword evidence="4" id="KW-1185">Reference proteome</keyword>
<sequence>MSLLQVKSIIADQRRAEPVILSPSILVPAGPEAAPSPSAPPPPPPPRSSTGLSSTEIAFIASLLTILGLIASVFAVWKVLEMRKKWKTLSQKTAETEEHDAEAPLYRAPVTSPRGVGWTPQIRSITCSMPVEGSDKMRVARPMKRARSPPPTTYRKISSPFSDPTPKSAPPRTVTFSEKDNMSSPVTPRALAKGDSR</sequence>
<dbReference type="InParanoid" id="A0A0C3E1S1"/>
<dbReference type="OrthoDB" id="2653070at2759"/>
<evidence type="ECO:0000313" key="4">
    <source>
        <dbReference type="Proteomes" id="UP000053989"/>
    </source>
</evidence>
<feature type="region of interest" description="Disordered" evidence="1">
    <location>
        <begin position="30"/>
        <end position="51"/>
    </location>
</feature>
<keyword evidence="2" id="KW-1133">Transmembrane helix</keyword>
<dbReference type="Proteomes" id="UP000053989">
    <property type="component" value="Unassembled WGS sequence"/>
</dbReference>
<dbReference type="EMBL" id="KN822045">
    <property type="protein sequence ID" value="KIM62031.1"/>
    <property type="molecule type" value="Genomic_DNA"/>
</dbReference>
<protein>
    <submittedName>
        <fullName evidence="3">Uncharacterized protein</fullName>
    </submittedName>
</protein>
<evidence type="ECO:0000313" key="3">
    <source>
        <dbReference type="EMBL" id="KIM62031.1"/>
    </source>
</evidence>
<reference evidence="4" key="2">
    <citation type="submission" date="2015-01" db="EMBL/GenBank/DDBJ databases">
        <title>Evolutionary Origins and Diversification of the Mycorrhizal Mutualists.</title>
        <authorList>
            <consortium name="DOE Joint Genome Institute"/>
            <consortium name="Mycorrhizal Genomics Consortium"/>
            <person name="Kohler A."/>
            <person name="Kuo A."/>
            <person name="Nagy L.G."/>
            <person name="Floudas D."/>
            <person name="Copeland A."/>
            <person name="Barry K.W."/>
            <person name="Cichocki N."/>
            <person name="Veneault-Fourrey C."/>
            <person name="LaButti K."/>
            <person name="Lindquist E.A."/>
            <person name="Lipzen A."/>
            <person name="Lundell T."/>
            <person name="Morin E."/>
            <person name="Murat C."/>
            <person name="Riley R."/>
            <person name="Ohm R."/>
            <person name="Sun H."/>
            <person name="Tunlid A."/>
            <person name="Henrissat B."/>
            <person name="Grigoriev I.V."/>
            <person name="Hibbett D.S."/>
            <person name="Martin F."/>
        </authorList>
    </citation>
    <scope>NUCLEOTIDE SEQUENCE [LARGE SCALE GENOMIC DNA]</scope>
    <source>
        <strain evidence="4">Foug A</strain>
    </source>
</reference>
<name>A0A0C3E1S1_9AGAM</name>